<dbReference type="KEGG" id="scor:J3U87_19535"/>
<organism evidence="1 2">
    <name type="scientific">Sulfidibacter corallicola</name>
    <dbReference type="NCBI Taxonomy" id="2818388"/>
    <lineage>
        <taxon>Bacteria</taxon>
        <taxon>Pseudomonadati</taxon>
        <taxon>Acidobacteriota</taxon>
        <taxon>Holophagae</taxon>
        <taxon>Acanthopleuribacterales</taxon>
        <taxon>Acanthopleuribacteraceae</taxon>
        <taxon>Sulfidibacter</taxon>
    </lineage>
</organism>
<reference evidence="1" key="1">
    <citation type="submission" date="2021-03" db="EMBL/GenBank/DDBJ databases">
        <title>Acanthopleuribacteraceae sp. M133.</title>
        <authorList>
            <person name="Wang G."/>
        </authorList>
    </citation>
    <scope>NUCLEOTIDE SEQUENCE</scope>
    <source>
        <strain evidence="1">M133</strain>
    </source>
</reference>
<dbReference type="Gene3D" id="3.30.1370.130">
    <property type="match status" value="1"/>
</dbReference>
<dbReference type="EMBL" id="CP071793">
    <property type="protein sequence ID" value="QTD47786.1"/>
    <property type="molecule type" value="Genomic_DNA"/>
</dbReference>
<protein>
    <submittedName>
        <fullName evidence="1">Uncharacterized protein</fullName>
    </submittedName>
</protein>
<proteinExistence type="predicted"/>
<keyword evidence="2" id="KW-1185">Reference proteome</keyword>
<accession>A0A8A4TCX1</accession>
<gene>
    <name evidence="1" type="ORF">J3U87_19535</name>
</gene>
<dbReference type="AlphaFoldDB" id="A0A8A4TCX1"/>
<sequence>MIPVLAPLGTSDYVGRKSSLEANMEPRHQWPPGVQVMDLTILNRCLIAILMSVSASLTAETLVLRDGTLLQCDSYHRENGQVMIVDGDKRYSLAERFVNWEVTEAYVEPPTEPESAESAGEPLRPGHYEDLVPKEEAVDQGPMITKIDFRDASLIEVLRFMADKGDVNLVVDPAVRDRKVNYFFKNISWRQAWETILWSEGLDYEALGGAVWVRR</sequence>
<evidence type="ECO:0000313" key="1">
    <source>
        <dbReference type="EMBL" id="QTD47786.1"/>
    </source>
</evidence>
<dbReference type="Proteomes" id="UP000663929">
    <property type="component" value="Chromosome"/>
</dbReference>
<evidence type="ECO:0000313" key="2">
    <source>
        <dbReference type="Proteomes" id="UP000663929"/>
    </source>
</evidence>
<dbReference type="RefSeq" id="WP_237377452.1">
    <property type="nucleotide sequence ID" value="NZ_CP071793.1"/>
</dbReference>
<name>A0A8A4TCX1_SULCO</name>